<reference evidence="2 3" key="1">
    <citation type="submission" date="2017-06" db="EMBL/GenBank/DDBJ databases">
        <title>Ant-infecting Ophiocordyceps genomes reveal a high diversity of potential behavioral manipulation genes and a possible major role for enterotoxins.</title>
        <authorList>
            <person name="De Bekker C."/>
            <person name="Evans H.C."/>
            <person name="Brachmann A."/>
            <person name="Hughes D.P."/>
        </authorList>
    </citation>
    <scope>NUCLEOTIDE SEQUENCE [LARGE SCALE GENOMIC DNA]</scope>
    <source>
        <strain evidence="2 3">1348a</strain>
    </source>
</reference>
<dbReference type="AlphaFoldDB" id="A0A2C5ZFL9"/>
<evidence type="ECO:0000313" key="3">
    <source>
        <dbReference type="Proteomes" id="UP000224854"/>
    </source>
</evidence>
<dbReference type="Pfam" id="PF18648">
    <property type="entry name" value="ADPRTs_Tse2"/>
    <property type="match status" value="1"/>
</dbReference>
<evidence type="ECO:0000313" key="2">
    <source>
        <dbReference type="EMBL" id="PHH78512.1"/>
    </source>
</evidence>
<keyword evidence="3" id="KW-1185">Reference proteome</keyword>
<dbReference type="OrthoDB" id="10266325at2759"/>
<protein>
    <recommendedName>
        <fullName evidence="1">Tse2 ADP-ribosyltransferase toxin domain-containing protein</fullName>
    </recommendedName>
</protein>
<dbReference type="InterPro" id="IPR041018">
    <property type="entry name" value="ADPRTs_Tse2"/>
</dbReference>
<accession>A0A2C5ZFL9</accession>
<gene>
    <name evidence="2" type="ORF">CDD82_3021</name>
</gene>
<dbReference type="Proteomes" id="UP000224854">
    <property type="component" value="Unassembled WGS sequence"/>
</dbReference>
<organism evidence="2 3">
    <name type="scientific">Ophiocordyceps australis</name>
    <dbReference type="NCBI Taxonomy" id="1399860"/>
    <lineage>
        <taxon>Eukaryota</taxon>
        <taxon>Fungi</taxon>
        <taxon>Dikarya</taxon>
        <taxon>Ascomycota</taxon>
        <taxon>Pezizomycotina</taxon>
        <taxon>Sordariomycetes</taxon>
        <taxon>Hypocreomycetidae</taxon>
        <taxon>Hypocreales</taxon>
        <taxon>Ophiocordycipitaceae</taxon>
        <taxon>Ophiocordyceps</taxon>
    </lineage>
</organism>
<comment type="caution">
    <text evidence="2">The sequence shown here is derived from an EMBL/GenBank/DDBJ whole genome shotgun (WGS) entry which is preliminary data.</text>
</comment>
<name>A0A2C5ZFL9_9HYPO</name>
<evidence type="ECO:0000259" key="1">
    <source>
        <dbReference type="Pfam" id="PF18648"/>
    </source>
</evidence>
<proteinExistence type="predicted"/>
<dbReference type="EMBL" id="NJEU01000221">
    <property type="protein sequence ID" value="PHH78512.1"/>
    <property type="molecule type" value="Genomic_DNA"/>
</dbReference>
<sequence length="166" mass="19195">MLYYSPLRKISLYKYAGNEDKDDRPLDDAVVPSADDIVYPAVSRHNTMPYSNGAVMLPNTTAMQTDLRVYFSEFLTHNKGIQVELEPRVLTIRKGTALPDTLILFHEISSRFSLQPRIGLTLNDLNSELHKFFEAHARKEGIRPWLQRNAFMYAAKDKDEETWMSR</sequence>
<feature type="domain" description="Tse2 ADP-ribosyltransferase toxin" evidence="1">
    <location>
        <begin position="5"/>
        <end position="145"/>
    </location>
</feature>